<keyword evidence="3" id="KW-1185">Reference proteome</keyword>
<dbReference type="EMBL" id="KZ345561">
    <property type="protein sequence ID" value="PIO72923.1"/>
    <property type="molecule type" value="Genomic_DNA"/>
</dbReference>
<evidence type="ECO:0000259" key="1">
    <source>
        <dbReference type="PROSITE" id="PS50057"/>
    </source>
</evidence>
<reference evidence="2 3" key="1">
    <citation type="submission" date="2015-09" db="EMBL/GenBank/DDBJ databases">
        <title>Draft genome of the parasitic nematode Teladorsagia circumcincta isolate WARC Sus (inbred).</title>
        <authorList>
            <person name="Mitreva M."/>
        </authorList>
    </citation>
    <scope>NUCLEOTIDE SEQUENCE [LARGE SCALE GENOMIC DNA]</scope>
    <source>
        <strain evidence="2 3">S</strain>
    </source>
</reference>
<dbReference type="Pfam" id="PF09379">
    <property type="entry name" value="FERM_N"/>
    <property type="match status" value="1"/>
</dbReference>
<dbReference type="AlphaFoldDB" id="A0A2G9URY8"/>
<dbReference type="SUPFAM" id="SSF50729">
    <property type="entry name" value="PH domain-like"/>
    <property type="match status" value="1"/>
</dbReference>
<dbReference type="InterPro" id="IPR018980">
    <property type="entry name" value="FERM_PH-like_C"/>
</dbReference>
<dbReference type="Pfam" id="PF00373">
    <property type="entry name" value="FERM_M"/>
    <property type="match status" value="2"/>
</dbReference>
<dbReference type="InterPro" id="IPR029071">
    <property type="entry name" value="Ubiquitin-like_domsf"/>
</dbReference>
<feature type="domain" description="FERM" evidence="1">
    <location>
        <begin position="68"/>
        <end position="467"/>
    </location>
</feature>
<dbReference type="FunFam" id="1.20.80.10:FF:000005">
    <property type="entry name" value="FERM, RhoGEF and pleckstrin domain-containing protein 1"/>
    <property type="match status" value="2"/>
</dbReference>
<protein>
    <submittedName>
        <fullName evidence="2">FERM central domain protein</fullName>
    </submittedName>
</protein>
<dbReference type="CDD" id="cd14473">
    <property type="entry name" value="FERM_B-lobe"/>
    <property type="match status" value="2"/>
</dbReference>
<dbReference type="FunFam" id="2.30.29.30:FF:000002">
    <property type="entry name" value="Band 4.1-like protein 5 isoform 1"/>
    <property type="match status" value="1"/>
</dbReference>
<dbReference type="FunFam" id="3.10.20.90:FF:000040">
    <property type="entry name" value="FERM, RhoGEF and pleckstrin domain-containing protein"/>
    <property type="match status" value="1"/>
</dbReference>
<dbReference type="InterPro" id="IPR019747">
    <property type="entry name" value="FERM_CS"/>
</dbReference>
<evidence type="ECO:0000313" key="2">
    <source>
        <dbReference type="EMBL" id="PIO72923.1"/>
    </source>
</evidence>
<organism evidence="2 3">
    <name type="scientific">Teladorsagia circumcincta</name>
    <name type="common">Brown stomach worm</name>
    <name type="synonym">Ostertagia circumcincta</name>
    <dbReference type="NCBI Taxonomy" id="45464"/>
    <lineage>
        <taxon>Eukaryota</taxon>
        <taxon>Metazoa</taxon>
        <taxon>Ecdysozoa</taxon>
        <taxon>Nematoda</taxon>
        <taxon>Chromadorea</taxon>
        <taxon>Rhabditida</taxon>
        <taxon>Rhabditina</taxon>
        <taxon>Rhabditomorpha</taxon>
        <taxon>Strongyloidea</taxon>
        <taxon>Trichostrongylidae</taxon>
        <taxon>Teladorsagia</taxon>
    </lineage>
</organism>
<dbReference type="PANTHER" id="PTHR45858:SF5">
    <property type="entry name" value="MOESIN_EZRIN_RADIXIN HOMOLOG 1"/>
    <property type="match status" value="1"/>
</dbReference>
<gene>
    <name evidence="2" type="ORF">TELCIR_05118</name>
</gene>
<dbReference type="InterPro" id="IPR019749">
    <property type="entry name" value="Band_41_domain"/>
</dbReference>
<dbReference type="Gene3D" id="1.20.80.10">
    <property type="match status" value="2"/>
</dbReference>
<dbReference type="GO" id="GO:0005085">
    <property type="term" value="F:guanyl-nucleotide exchange factor activity"/>
    <property type="evidence" value="ECO:0007669"/>
    <property type="project" value="TreeGrafter"/>
</dbReference>
<dbReference type="CDD" id="cd13193">
    <property type="entry name" value="FERM_C_FARP1-like"/>
    <property type="match status" value="1"/>
</dbReference>
<dbReference type="SMART" id="SM00295">
    <property type="entry name" value="B41"/>
    <property type="match status" value="2"/>
</dbReference>
<accession>A0A2G9URY8</accession>
<dbReference type="CDD" id="cd17098">
    <property type="entry name" value="FERM_F1_FARP1_like"/>
    <property type="match status" value="1"/>
</dbReference>
<dbReference type="Gene3D" id="3.10.20.90">
    <property type="entry name" value="Phosphatidylinositol 3-kinase Catalytic Subunit, Chain A, domain 1"/>
    <property type="match status" value="1"/>
</dbReference>
<dbReference type="InterPro" id="IPR014352">
    <property type="entry name" value="FERM/acyl-CoA-bd_prot_sf"/>
</dbReference>
<dbReference type="PROSITE" id="PS50057">
    <property type="entry name" value="FERM_3"/>
    <property type="match status" value="1"/>
</dbReference>
<dbReference type="InterPro" id="IPR041788">
    <property type="entry name" value="FARP1/FARP2/FRMD7_FERM_C"/>
</dbReference>
<dbReference type="Proteomes" id="UP000230423">
    <property type="component" value="Unassembled WGS sequence"/>
</dbReference>
<dbReference type="SUPFAM" id="SSF47031">
    <property type="entry name" value="Second domain of FERM"/>
    <property type="match status" value="2"/>
</dbReference>
<proteinExistence type="predicted"/>
<dbReference type="PRINTS" id="PR00935">
    <property type="entry name" value="BAND41"/>
</dbReference>
<sequence>MRWLTKNRECILDYSHLKIAPSGGQNEGATLAMARLDYAHARAEMSGIPLGVGGPPPPGMDTKRGRLVCIKVRMLDDSVAVFHLGHKALGQTLLDEVARHLNLLENDYFGLECIDNSGCHCWLDADKPILRQISSHSTDAKFYFIVKFYTPNPIDLEEEYTRYLLTLQIRRDLSMGELHCAETTAALLAAYLVQSECGDFSAEDYPDATYLSHSRFIPHQTIEFQQKVMENHKNLCWLDADKPILRQISSHSTDAKFYFIVKFYTPNPIDLEEEYTRYLLTLQIRRDLSMGELHCAETTAALLAAYLVQSECGDFSAEDYPDATYLSHSRFIPHQTIEFQQKVMENHKNLVGMSPGESDFAMLEVARRCDFYGIKLHPAKDIEGTEARLAVLHLGIKVYHQLQCVSTFSWAKIRKLSFKRKKLLVKLHPDSYQYYKETIQFVFESRNECKSFWKKCVEHHAFFRCSAADSTRKDSRLFSKGSSFRYKSYFGY</sequence>
<dbReference type="SUPFAM" id="SSF54236">
    <property type="entry name" value="Ubiquitin-like"/>
    <property type="match status" value="2"/>
</dbReference>
<dbReference type="PANTHER" id="PTHR45858">
    <property type="entry name" value="FERM DOMAIN CONTAINING PROTEIN"/>
    <property type="match status" value="1"/>
</dbReference>
<evidence type="ECO:0000313" key="3">
    <source>
        <dbReference type="Proteomes" id="UP000230423"/>
    </source>
</evidence>
<dbReference type="InterPro" id="IPR000299">
    <property type="entry name" value="FERM_domain"/>
</dbReference>
<dbReference type="SMART" id="SM01196">
    <property type="entry name" value="FERM_C"/>
    <property type="match status" value="1"/>
</dbReference>
<dbReference type="Gene3D" id="2.30.29.30">
    <property type="entry name" value="Pleckstrin-homology domain (PH domain)/Phosphotyrosine-binding domain (PTB)"/>
    <property type="match status" value="1"/>
</dbReference>
<dbReference type="InterPro" id="IPR018979">
    <property type="entry name" value="FERM_N"/>
</dbReference>
<dbReference type="InterPro" id="IPR019748">
    <property type="entry name" value="FERM_central"/>
</dbReference>
<dbReference type="InterPro" id="IPR011993">
    <property type="entry name" value="PH-like_dom_sf"/>
</dbReference>
<dbReference type="InterPro" id="IPR035963">
    <property type="entry name" value="FERM_2"/>
</dbReference>
<dbReference type="PROSITE" id="PS00660">
    <property type="entry name" value="FERM_1"/>
    <property type="match status" value="2"/>
</dbReference>
<dbReference type="OrthoDB" id="9990815at2759"/>
<dbReference type="Pfam" id="PF09380">
    <property type="entry name" value="FERM_C"/>
    <property type="match status" value="1"/>
</dbReference>
<dbReference type="InterPro" id="IPR051835">
    <property type="entry name" value="RAC1-GEF"/>
</dbReference>
<name>A0A2G9URY8_TELCI</name>